<organism evidence="3 4">
    <name type="scientific">Dendrobium nobile</name>
    <name type="common">Orchid</name>
    <dbReference type="NCBI Taxonomy" id="94219"/>
    <lineage>
        <taxon>Eukaryota</taxon>
        <taxon>Viridiplantae</taxon>
        <taxon>Streptophyta</taxon>
        <taxon>Embryophyta</taxon>
        <taxon>Tracheophyta</taxon>
        <taxon>Spermatophyta</taxon>
        <taxon>Magnoliopsida</taxon>
        <taxon>Liliopsida</taxon>
        <taxon>Asparagales</taxon>
        <taxon>Orchidaceae</taxon>
        <taxon>Epidendroideae</taxon>
        <taxon>Malaxideae</taxon>
        <taxon>Dendrobiinae</taxon>
        <taxon>Dendrobium</taxon>
    </lineage>
</organism>
<evidence type="ECO:0000259" key="2">
    <source>
        <dbReference type="PROSITE" id="PS51222"/>
    </source>
</evidence>
<name>A0A8T3ARE1_DENNO</name>
<dbReference type="Proteomes" id="UP000829196">
    <property type="component" value="Unassembled WGS sequence"/>
</dbReference>
<dbReference type="PROSITE" id="PS51222">
    <property type="entry name" value="DCD"/>
    <property type="match status" value="1"/>
</dbReference>
<dbReference type="PANTHER" id="PTHR46444">
    <property type="entry name" value="DCD (DEVELOPMENT AND CELL DEATH) DOMAIN PROTEIN-RELATED"/>
    <property type="match status" value="1"/>
</dbReference>
<dbReference type="EMBL" id="JAGYWB010000014">
    <property type="protein sequence ID" value="KAI0498983.1"/>
    <property type="molecule type" value="Genomic_DNA"/>
</dbReference>
<dbReference type="Pfam" id="PF10539">
    <property type="entry name" value="Dev_Cell_Death"/>
    <property type="match status" value="1"/>
</dbReference>
<evidence type="ECO:0000256" key="1">
    <source>
        <dbReference type="SAM" id="MobiDB-lite"/>
    </source>
</evidence>
<sequence length="745" mass="83408">MEYGKHNRFPKPDSDFMGAIFVCNNLTKKECFKRKLFGLPSVHSDLVKQIKTGMILFLFEPDERKLHGIFQATSDGAMNIVPRAFSISNKRFPAQVRFERLCACKPLSENEFREAIEENYFTAIKFSFALLGPQVCRLIWLFSSRSYLPYDQLPRGLQCEFMKIFENSSLARTKVIGNENLPKFDAAGYTMDNNIQSTRNSFLLGPSKNHLKKHKNHEQTDITLQNHELRGQPEFYPTVYHTANLQQQNQMLSTSCYDLSRDAIPDIPSTRRNYGSSRFLCKPPSVALGSNLLEQMLTFSRGSSLDAQTPHTRNQSYTSASHIEIKDHPLSNNSGIDLSKSSGLFDPSQLTLRAPEGHANFHDSYSLSNNKFLCSSPNRLQAMASASLCLRNTRSYSGPIKLEDDSWNIQDWSSGPDYIPNSKGETSGNNGYIPVLEVDFACAKEAFDLPSRKENSPLASQYDYHSGFTSDINNTGNCSFDFSYKAKKSVPKSKSFQKRCNVFQRLSRPPIINKKVKKFKYPSSLDRMEAFSHQQGIKVCGKLASLESDAPLDNNIAVLGSLVEIKPPQVQVLDVGNGFSIPNFKRRSAVKQLSTGASDFTPVDKCKKRKLIRPSFSEGVGSVGHLGPLSTILEDDAGLSNTDSLTVNIHCSQQMLDSESKKINNYCLLRDENIDGNPKENSHPLTPDFIPLSVEEEHKAINTAKNGMDSDVNRVVVKVDAPDFPLGIRCKTTSPDLVDLPNYQC</sequence>
<evidence type="ECO:0000313" key="4">
    <source>
        <dbReference type="Proteomes" id="UP000829196"/>
    </source>
</evidence>
<dbReference type="InterPro" id="IPR013989">
    <property type="entry name" value="Dev_and_cell_death_domain"/>
</dbReference>
<dbReference type="AlphaFoldDB" id="A0A8T3ARE1"/>
<dbReference type="OrthoDB" id="1928633at2759"/>
<reference evidence="3" key="1">
    <citation type="journal article" date="2022" name="Front. Genet.">
        <title>Chromosome-Scale Assembly of the Dendrobium nobile Genome Provides Insights Into the Molecular Mechanism of the Biosynthesis of the Medicinal Active Ingredient of Dendrobium.</title>
        <authorList>
            <person name="Xu Q."/>
            <person name="Niu S.-C."/>
            <person name="Li K.-L."/>
            <person name="Zheng P.-J."/>
            <person name="Zhang X.-J."/>
            <person name="Jia Y."/>
            <person name="Liu Y."/>
            <person name="Niu Y.-X."/>
            <person name="Yu L.-H."/>
            <person name="Chen D.-F."/>
            <person name="Zhang G.-Q."/>
        </authorList>
    </citation>
    <scope>NUCLEOTIDE SEQUENCE</scope>
    <source>
        <tissue evidence="3">Leaf</tissue>
    </source>
</reference>
<evidence type="ECO:0000313" key="3">
    <source>
        <dbReference type="EMBL" id="KAI0498983.1"/>
    </source>
</evidence>
<dbReference type="PANTHER" id="PTHR46444:SF9">
    <property type="entry name" value="DCD (DEVELOPMENT AND CELL DEATH) DOMAIN PROTEIN"/>
    <property type="match status" value="1"/>
</dbReference>
<feature type="compositionally biased region" description="Polar residues" evidence="1">
    <location>
        <begin position="304"/>
        <end position="321"/>
    </location>
</feature>
<feature type="region of interest" description="Disordered" evidence="1">
    <location>
        <begin position="304"/>
        <end position="332"/>
    </location>
</feature>
<gene>
    <name evidence="3" type="ORF">KFK09_019883</name>
</gene>
<comment type="caution">
    <text evidence="3">The sequence shown here is derived from an EMBL/GenBank/DDBJ whole genome shotgun (WGS) entry which is preliminary data.</text>
</comment>
<keyword evidence="4" id="KW-1185">Reference proteome</keyword>
<feature type="domain" description="DCD" evidence="2">
    <location>
        <begin position="14"/>
        <end position="144"/>
    </location>
</feature>
<proteinExistence type="predicted"/>
<accession>A0A8T3ARE1</accession>
<dbReference type="SMART" id="SM00767">
    <property type="entry name" value="DCD"/>
    <property type="match status" value="1"/>
</dbReference>
<protein>
    <recommendedName>
        <fullName evidence="2">DCD domain-containing protein</fullName>
    </recommendedName>
</protein>